<keyword evidence="1" id="KW-0472">Membrane</keyword>
<dbReference type="Proteomes" id="UP000198287">
    <property type="component" value="Unassembled WGS sequence"/>
</dbReference>
<keyword evidence="4" id="KW-1185">Reference proteome</keyword>
<dbReference type="AlphaFoldDB" id="A0A226DEY9"/>
<comment type="caution">
    <text evidence="3">The sequence shown here is derived from an EMBL/GenBank/DDBJ whole genome shotgun (WGS) entry which is preliminary data.</text>
</comment>
<feature type="chain" id="PRO_5013053407" evidence="2">
    <location>
        <begin position="23"/>
        <end position="509"/>
    </location>
</feature>
<dbReference type="EMBL" id="LNIX01000023">
    <property type="protein sequence ID" value="OXA43277.1"/>
    <property type="molecule type" value="Genomic_DNA"/>
</dbReference>
<accession>A0A226DEY9</accession>
<sequence>MTNQHYFLSLLLIISVISISSTFKLQQMGSLFPSRSIIHVIGDFTVETEKSWEAHLDKFLLRNQNLPKVSRHVRLNQSIYTNSYYGSCRKNEYIFSKYFGHSVSLISFIFLHQLETESEHKDFIQTRERLSYCGENPTYNFLVLSVINHETFKISPDAASTSKLFVLQDSTESLQISVVCFACGIFPLIELKETVRENSAVLDSSWRLHNSDMQGMRIGSGALKFDPRDQTCSATQRGGKTFSEYQTCTQLALGAKFNFSDVWITGALRDFYGRTPYDYSFKIDYNVLADESFTNSNILYPASAKYSWLPHCGRRYQFKMATVSFRNPTLDDLKAIFMPLDKFTWATSGQSFTLIAMLLATYGLKTGSLKNGKFRKGIEYFIQSWQWILSSLFGQLHGTPATLRLVSNFSVFVVLCLFSFFLLGTVFYQGCMFSSLVALIPPRIPVTMESVVESKIKIITTSRIYLAGRVAVSMLKNWMLDEVITSSYNYTELYRTLTDLKAKISFVHN</sequence>
<protein>
    <submittedName>
        <fullName evidence="3">Uncharacterized protein</fullName>
    </submittedName>
</protein>
<reference evidence="3 4" key="1">
    <citation type="submission" date="2015-12" db="EMBL/GenBank/DDBJ databases">
        <title>The genome of Folsomia candida.</title>
        <authorList>
            <person name="Faddeeva A."/>
            <person name="Derks M.F."/>
            <person name="Anvar Y."/>
            <person name="Smit S."/>
            <person name="Van Straalen N."/>
            <person name="Roelofs D."/>
        </authorList>
    </citation>
    <scope>NUCLEOTIDE SEQUENCE [LARGE SCALE GENOMIC DNA]</scope>
    <source>
        <strain evidence="3 4">VU population</strain>
        <tissue evidence="3">Whole body</tissue>
    </source>
</reference>
<feature type="transmembrane region" description="Helical" evidence="1">
    <location>
        <begin position="343"/>
        <end position="364"/>
    </location>
</feature>
<name>A0A226DEY9_FOLCA</name>
<evidence type="ECO:0000256" key="1">
    <source>
        <dbReference type="SAM" id="Phobius"/>
    </source>
</evidence>
<organism evidence="3 4">
    <name type="scientific">Folsomia candida</name>
    <name type="common">Springtail</name>
    <dbReference type="NCBI Taxonomy" id="158441"/>
    <lineage>
        <taxon>Eukaryota</taxon>
        <taxon>Metazoa</taxon>
        <taxon>Ecdysozoa</taxon>
        <taxon>Arthropoda</taxon>
        <taxon>Hexapoda</taxon>
        <taxon>Collembola</taxon>
        <taxon>Entomobryomorpha</taxon>
        <taxon>Isotomoidea</taxon>
        <taxon>Isotomidae</taxon>
        <taxon>Proisotominae</taxon>
        <taxon>Folsomia</taxon>
    </lineage>
</organism>
<feature type="signal peptide" evidence="2">
    <location>
        <begin position="1"/>
        <end position="22"/>
    </location>
</feature>
<keyword evidence="2" id="KW-0732">Signal</keyword>
<evidence type="ECO:0000313" key="3">
    <source>
        <dbReference type="EMBL" id="OXA43277.1"/>
    </source>
</evidence>
<gene>
    <name evidence="3" type="ORF">Fcan01_21977</name>
</gene>
<evidence type="ECO:0000256" key="2">
    <source>
        <dbReference type="SAM" id="SignalP"/>
    </source>
</evidence>
<evidence type="ECO:0000313" key="4">
    <source>
        <dbReference type="Proteomes" id="UP000198287"/>
    </source>
</evidence>
<keyword evidence="1" id="KW-0812">Transmembrane</keyword>
<keyword evidence="1" id="KW-1133">Transmembrane helix</keyword>
<feature type="transmembrane region" description="Helical" evidence="1">
    <location>
        <begin position="409"/>
        <end position="428"/>
    </location>
</feature>
<proteinExistence type="predicted"/>